<feature type="chain" id="PRO_5039628344" evidence="3">
    <location>
        <begin position="21"/>
        <end position="312"/>
    </location>
</feature>
<name>A0A3N0EAC5_9ACTN</name>
<dbReference type="EMBL" id="RJMB01000009">
    <property type="protein sequence ID" value="RNL84792.1"/>
    <property type="molecule type" value="Genomic_DNA"/>
</dbReference>
<evidence type="ECO:0000313" key="6">
    <source>
        <dbReference type="Proteomes" id="UP000269198"/>
    </source>
</evidence>
<accession>A0A3N0EAC5</accession>
<keyword evidence="6" id="KW-1185">Reference proteome</keyword>
<dbReference type="InterPro" id="IPR002491">
    <property type="entry name" value="ABC_transptr_periplasmic_BD"/>
</dbReference>
<dbReference type="OrthoDB" id="6495095at2"/>
<dbReference type="AlphaFoldDB" id="A0A3N0EAC5"/>
<evidence type="ECO:0000256" key="3">
    <source>
        <dbReference type="SAM" id="SignalP"/>
    </source>
</evidence>
<keyword evidence="2 3" id="KW-0732">Signal</keyword>
<dbReference type="RefSeq" id="WP_123201232.1">
    <property type="nucleotide sequence ID" value="NZ_RJMB01000009.1"/>
</dbReference>
<dbReference type="PANTHER" id="PTHR30535">
    <property type="entry name" value="VITAMIN B12-BINDING PROTEIN"/>
    <property type="match status" value="1"/>
</dbReference>
<dbReference type="InterPro" id="IPR054828">
    <property type="entry name" value="Vit_B12_bind_prot"/>
</dbReference>
<gene>
    <name evidence="5" type="ORF">EFW17_10885</name>
</gene>
<dbReference type="InterPro" id="IPR050902">
    <property type="entry name" value="ABC_Transporter_SBP"/>
</dbReference>
<evidence type="ECO:0000313" key="5">
    <source>
        <dbReference type="EMBL" id="RNL84792.1"/>
    </source>
</evidence>
<dbReference type="PANTHER" id="PTHR30535:SF34">
    <property type="entry name" value="MOLYBDATE-BINDING PROTEIN MOLA"/>
    <property type="match status" value="1"/>
</dbReference>
<feature type="domain" description="Fe/B12 periplasmic-binding" evidence="4">
    <location>
        <begin position="59"/>
        <end position="310"/>
    </location>
</feature>
<organism evidence="5 6">
    <name type="scientific">Halostreptopolyspora alba</name>
    <dbReference type="NCBI Taxonomy" id="2487137"/>
    <lineage>
        <taxon>Bacteria</taxon>
        <taxon>Bacillati</taxon>
        <taxon>Actinomycetota</taxon>
        <taxon>Actinomycetes</taxon>
        <taxon>Streptosporangiales</taxon>
        <taxon>Nocardiopsidaceae</taxon>
        <taxon>Halostreptopolyspora</taxon>
    </lineage>
</organism>
<dbReference type="Gene3D" id="3.40.50.1980">
    <property type="entry name" value="Nitrogenase molybdenum iron protein domain"/>
    <property type="match status" value="2"/>
</dbReference>
<dbReference type="GO" id="GO:0071281">
    <property type="term" value="P:cellular response to iron ion"/>
    <property type="evidence" value="ECO:0007669"/>
    <property type="project" value="TreeGrafter"/>
</dbReference>
<dbReference type="Pfam" id="PF01497">
    <property type="entry name" value="Peripla_BP_2"/>
    <property type="match status" value="1"/>
</dbReference>
<evidence type="ECO:0000259" key="4">
    <source>
        <dbReference type="PROSITE" id="PS50983"/>
    </source>
</evidence>
<comment type="caution">
    <text evidence="5">The sequence shown here is derived from an EMBL/GenBank/DDBJ whole genome shotgun (WGS) entry which is preliminary data.</text>
</comment>
<sequence length="312" mass="33136">MRTARRTPAVLLATVLTLSACGTSDPEGAEGAEGADNGEFPVTITDARGEVSLDEEPSRIVSLSPALTEILFEVGAGDQVVAADEHSTYPDEAPDTDLSGFNPSVEEVLEHDPDLVLLARNAEDAADQLEAVDIPVIVLASGTALEDTYAQMRLLGEATGHADEADEAATRVETELTGIVEDTRERLGDDTELSVYHELDDAMNSAGSATFIGQVYERFGLRNIADEAEDSGDYPQLSSEFVVEADPDLIFLGYDTDGAVEALEERSAFDTVTAVREDNVTTLDPDIASRWGPRVVELAEDVSGAVLSAEGT</sequence>
<dbReference type="NCBIfam" id="NF038402">
    <property type="entry name" value="TroA_like"/>
    <property type="match status" value="1"/>
</dbReference>
<evidence type="ECO:0000256" key="2">
    <source>
        <dbReference type="ARBA" id="ARBA00022729"/>
    </source>
</evidence>
<feature type="signal peptide" evidence="3">
    <location>
        <begin position="1"/>
        <end position="20"/>
    </location>
</feature>
<dbReference type="PROSITE" id="PS51257">
    <property type="entry name" value="PROKAR_LIPOPROTEIN"/>
    <property type="match status" value="1"/>
</dbReference>
<dbReference type="CDD" id="cd01143">
    <property type="entry name" value="YvrC"/>
    <property type="match status" value="1"/>
</dbReference>
<evidence type="ECO:0000256" key="1">
    <source>
        <dbReference type="ARBA" id="ARBA00008814"/>
    </source>
</evidence>
<protein>
    <submittedName>
        <fullName evidence="5">ABC transporter substrate-binding protein</fullName>
    </submittedName>
</protein>
<dbReference type="PROSITE" id="PS50983">
    <property type="entry name" value="FE_B12_PBP"/>
    <property type="match status" value="1"/>
</dbReference>
<comment type="similarity">
    <text evidence="1">Belongs to the bacterial solute-binding protein 8 family.</text>
</comment>
<dbReference type="Proteomes" id="UP000269198">
    <property type="component" value="Unassembled WGS sequence"/>
</dbReference>
<proteinExistence type="inferred from homology"/>
<dbReference type="SUPFAM" id="SSF53807">
    <property type="entry name" value="Helical backbone' metal receptor"/>
    <property type="match status" value="1"/>
</dbReference>
<reference evidence="5 6" key="1">
    <citation type="submission" date="2018-11" db="EMBL/GenBank/DDBJ databases">
        <title>The genome draft of YIM 96095.</title>
        <authorList>
            <person name="Tang S.-K."/>
            <person name="Chunyu W.-X."/>
            <person name="Feng Y.-Z."/>
        </authorList>
    </citation>
    <scope>NUCLEOTIDE SEQUENCE [LARGE SCALE GENOMIC DNA]</scope>
    <source>
        <strain evidence="5 6">YIM 96095</strain>
    </source>
</reference>